<keyword evidence="6" id="KW-0614">Plasmid</keyword>
<dbReference type="GeneID" id="72187830"/>
<keyword evidence="7" id="KW-1185">Reference proteome</keyword>
<reference evidence="6 7" key="1">
    <citation type="submission" date="2022-04" db="EMBL/GenBank/DDBJ databases">
        <title>Diverse halophilic archaea isolated from saline environments.</title>
        <authorList>
            <person name="Cui H.-L."/>
        </authorList>
    </citation>
    <scope>NUCLEOTIDE SEQUENCE [LARGE SCALE GENOMIC DNA]</scope>
    <source>
        <strain evidence="6 7">XZYJT49</strain>
        <plasmid evidence="6 7">unnamed2</plasmid>
    </source>
</reference>
<evidence type="ECO:0000256" key="4">
    <source>
        <dbReference type="ARBA" id="ARBA00022840"/>
    </source>
</evidence>
<gene>
    <name evidence="6" type="ORF">M0R89_21485</name>
</gene>
<dbReference type="Proteomes" id="UP000830729">
    <property type="component" value="Plasmid unnamed2"/>
</dbReference>
<dbReference type="InterPro" id="IPR017871">
    <property type="entry name" value="ABC_transporter-like_CS"/>
</dbReference>
<dbReference type="InterPro" id="IPR003439">
    <property type="entry name" value="ABC_transporter-like_ATP-bd"/>
</dbReference>
<dbReference type="InterPro" id="IPR003593">
    <property type="entry name" value="AAA+_ATPase"/>
</dbReference>
<dbReference type="SMART" id="SM00382">
    <property type="entry name" value="AAA"/>
    <property type="match status" value="1"/>
</dbReference>
<keyword evidence="3" id="KW-0547">Nucleotide-binding</keyword>
<protein>
    <submittedName>
        <fullName evidence="6">ABC transporter ATP-binding protein</fullName>
    </submittedName>
</protein>
<dbReference type="Pfam" id="PF00005">
    <property type="entry name" value="ABC_tran"/>
    <property type="match status" value="1"/>
</dbReference>
<dbReference type="PANTHER" id="PTHR43335">
    <property type="entry name" value="ABC TRANSPORTER, ATP-BINDING PROTEIN"/>
    <property type="match status" value="1"/>
</dbReference>
<evidence type="ECO:0000259" key="5">
    <source>
        <dbReference type="PROSITE" id="PS50893"/>
    </source>
</evidence>
<dbReference type="SUPFAM" id="SSF52540">
    <property type="entry name" value="P-loop containing nucleoside triphosphate hydrolases"/>
    <property type="match status" value="1"/>
</dbReference>
<feature type="domain" description="ABC transporter" evidence="5">
    <location>
        <begin position="4"/>
        <end position="229"/>
    </location>
</feature>
<sequence length="304" mass="32569">MAAIETRSLTKRFGSLHAVRDLDLRVERGEVFGFLGPNGAGKSTTINVLLDFVRRTSGDVSVLGYDPEEDPRAVRQRIGVLPEAAGFYDRDTARDHLRFATEMKRATDDPGDLLERVGIADAADRPVGGFSKGMRKRLGLAIALVGDPDLLVLDEPLGGLDPSGVSLVREIVREERDRGAAVFFSSHIMDQVETVCDRVGIMHRGELAAVGAVESLRADTETPAEFTLAVESAPDGVERELAALDGVDDATARDGTLRVVCTDPSVKADVVSRVDDAGATVVDIDNETPSLEQVFRAVTDGTNA</sequence>
<dbReference type="KEGG" id="halx:M0R89_21485"/>
<evidence type="ECO:0000313" key="7">
    <source>
        <dbReference type="Proteomes" id="UP000830729"/>
    </source>
</evidence>
<evidence type="ECO:0000256" key="3">
    <source>
        <dbReference type="ARBA" id="ARBA00022741"/>
    </source>
</evidence>
<evidence type="ECO:0000256" key="1">
    <source>
        <dbReference type="ARBA" id="ARBA00005417"/>
    </source>
</evidence>
<dbReference type="AlphaFoldDB" id="A0A8U0I0R3"/>
<dbReference type="PROSITE" id="PS00211">
    <property type="entry name" value="ABC_TRANSPORTER_1"/>
    <property type="match status" value="1"/>
</dbReference>
<dbReference type="Gene3D" id="3.40.50.300">
    <property type="entry name" value="P-loop containing nucleotide triphosphate hydrolases"/>
    <property type="match status" value="1"/>
</dbReference>
<dbReference type="EMBL" id="CP096661">
    <property type="protein sequence ID" value="UPV76768.1"/>
    <property type="molecule type" value="Genomic_DNA"/>
</dbReference>
<evidence type="ECO:0000313" key="6">
    <source>
        <dbReference type="EMBL" id="UPV76768.1"/>
    </source>
</evidence>
<organism evidence="6 7">
    <name type="scientific">Halorussus limi</name>
    <dbReference type="NCBI Taxonomy" id="2938695"/>
    <lineage>
        <taxon>Archaea</taxon>
        <taxon>Methanobacteriati</taxon>
        <taxon>Methanobacteriota</taxon>
        <taxon>Stenosarchaea group</taxon>
        <taxon>Halobacteria</taxon>
        <taxon>Halobacteriales</taxon>
        <taxon>Haladaptataceae</taxon>
        <taxon>Halorussus</taxon>
    </lineage>
</organism>
<dbReference type="GO" id="GO:0005524">
    <property type="term" value="F:ATP binding"/>
    <property type="evidence" value="ECO:0007669"/>
    <property type="project" value="UniProtKB-KW"/>
</dbReference>
<proteinExistence type="inferred from homology"/>
<dbReference type="PROSITE" id="PS50893">
    <property type="entry name" value="ABC_TRANSPORTER_2"/>
    <property type="match status" value="1"/>
</dbReference>
<dbReference type="PANTHER" id="PTHR43335:SF4">
    <property type="entry name" value="ABC TRANSPORTER, ATP-BINDING PROTEIN"/>
    <property type="match status" value="1"/>
</dbReference>
<name>A0A8U0I0R3_9EURY</name>
<keyword evidence="4 6" id="KW-0067">ATP-binding</keyword>
<keyword evidence="2" id="KW-0813">Transport</keyword>
<comment type="similarity">
    <text evidence="1">Belongs to the ABC transporter superfamily.</text>
</comment>
<geneLocation type="plasmid" evidence="6 7">
    <name>unnamed2</name>
</geneLocation>
<dbReference type="CDD" id="cd03230">
    <property type="entry name" value="ABC_DR_subfamily_A"/>
    <property type="match status" value="1"/>
</dbReference>
<dbReference type="InterPro" id="IPR027417">
    <property type="entry name" value="P-loop_NTPase"/>
</dbReference>
<evidence type="ECO:0000256" key="2">
    <source>
        <dbReference type="ARBA" id="ARBA00022448"/>
    </source>
</evidence>
<dbReference type="GO" id="GO:0016887">
    <property type="term" value="F:ATP hydrolysis activity"/>
    <property type="evidence" value="ECO:0007669"/>
    <property type="project" value="InterPro"/>
</dbReference>
<accession>A0A8U0I0R3</accession>
<dbReference type="RefSeq" id="WP_248652801.1">
    <property type="nucleotide sequence ID" value="NZ_CP096661.1"/>
</dbReference>